<dbReference type="GO" id="GO:0003677">
    <property type="term" value="F:DNA binding"/>
    <property type="evidence" value="ECO:0007669"/>
    <property type="project" value="UniProtKB-KW"/>
</dbReference>
<dbReference type="RefSeq" id="WP_065919161.1">
    <property type="nucleotide sequence ID" value="NZ_CP016793.1"/>
</dbReference>
<evidence type="ECO:0000313" key="6">
    <source>
        <dbReference type="Proteomes" id="UP000093053"/>
    </source>
</evidence>
<dbReference type="AlphaFoldDB" id="A0A1B2HSX7"/>
<evidence type="ECO:0000259" key="4">
    <source>
        <dbReference type="PROSITE" id="PS51118"/>
    </source>
</evidence>
<dbReference type="PROSITE" id="PS51118">
    <property type="entry name" value="HTH_HXLR"/>
    <property type="match status" value="1"/>
</dbReference>
<dbReference type="Pfam" id="PF01638">
    <property type="entry name" value="HxlR"/>
    <property type="match status" value="1"/>
</dbReference>
<dbReference type="InterPro" id="IPR036390">
    <property type="entry name" value="WH_DNA-bd_sf"/>
</dbReference>
<dbReference type="Proteomes" id="UP000093053">
    <property type="component" value="Chromosome"/>
</dbReference>
<keyword evidence="2" id="KW-0238">DNA-binding</keyword>
<evidence type="ECO:0000256" key="2">
    <source>
        <dbReference type="ARBA" id="ARBA00023125"/>
    </source>
</evidence>
<dbReference type="InterPro" id="IPR002577">
    <property type="entry name" value="HTH_HxlR"/>
</dbReference>
<dbReference type="Gene3D" id="1.10.10.10">
    <property type="entry name" value="Winged helix-like DNA-binding domain superfamily/Winged helix DNA-binding domain"/>
    <property type="match status" value="1"/>
</dbReference>
<evidence type="ECO:0000313" key="5">
    <source>
        <dbReference type="EMBL" id="ANZ40824.1"/>
    </source>
</evidence>
<dbReference type="InterPro" id="IPR036388">
    <property type="entry name" value="WH-like_DNA-bd_sf"/>
</dbReference>
<organism evidence="5 6">
    <name type="scientific">Lentzea guizhouensis</name>
    <dbReference type="NCBI Taxonomy" id="1586287"/>
    <lineage>
        <taxon>Bacteria</taxon>
        <taxon>Bacillati</taxon>
        <taxon>Actinomycetota</taxon>
        <taxon>Actinomycetes</taxon>
        <taxon>Pseudonocardiales</taxon>
        <taxon>Pseudonocardiaceae</taxon>
        <taxon>Lentzea</taxon>
    </lineage>
</organism>
<reference evidence="5 6" key="1">
    <citation type="submission" date="2016-07" db="EMBL/GenBank/DDBJ databases">
        <title>Complete genome sequence of the Lentzea guizhouensis DHS C013.</title>
        <authorList>
            <person name="Cao C."/>
        </authorList>
    </citation>
    <scope>NUCLEOTIDE SEQUENCE [LARGE SCALE GENOMIC DNA]</scope>
    <source>
        <strain evidence="5 6">DHS C013</strain>
    </source>
</reference>
<accession>A0A1B2HSX7</accession>
<sequence>MPMHMKGPLAALDQWQPDRCSIALALDVIGTKSAVLLLREAFYGTTRFDGFVRRVGITEAVAAKRLKELVEFGVLAKRPYREPGARTRYEYVLTEMGTALLPVIVGLMQWGDTYLRDDGPLQVVSAETGQPVSVRVAPAGTEGLGPEGLEVRINRRAGRS</sequence>
<gene>
    <name evidence="5" type="ORF">BBK82_37420</name>
</gene>
<dbReference type="PANTHER" id="PTHR33204">
    <property type="entry name" value="TRANSCRIPTIONAL REGULATOR, MARR FAMILY"/>
    <property type="match status" value="1"/>
</dbReference>
<dbReference type="SUPFAM" id="SSF46785">
    <property type="entry name" value="Winged helix' DNA-binding domain"/>
    <property type="match status" value="1"/>
</dbReference>
<keyword evidence="1" id="KW-0805">Transcription regulation</keyword>
<dbReference type="STRING" id="1586287.BBK82_37420"/>
<dbReference type="KEGG" id="led:BBK82_37420"/>
<keyword evidence="3" id="KW-0804">Transcription</keyword>
<evidence type="ECO:0000256" key="3">
    <source>
        <dbReference type="ARBA" id="ARBA00023163"/>
    </source>
</evidence>
<evidence type="ECO:0000256" key="1">
    <source>
        <dbReference type="ARBA" id="ARBA00023015"/>
    </source>
</evidence>
<proteinExistence type="predicted"/>
<feature type="domain" description="HTH hxlR-type" evidence="4">
    <location>
        <begin position="20"/>
        <end position="119"/>
    </location>
</feature>
<dbReference type="OrthoDB" id="5181972at2"/>
<keyword evidence="6" id="KW-1185">Reference proteome</keyword>
<dbReference type="PANTHER" id="PTHR33204:SF18">
    <property type="entry name" value="TRANSCRIPTIONAL REGULATORY PROTEIN"/>
    <property type="match status" value="1"/>
</dbReference>
<dbReference type="EMBL" id="CP016793">
    <property type="protein sequence ID" value="ANZ40824.1"/>
    <property type="molecule type" value="Genomic_DNA"/>
</dbReference>
<protein>
    <submittedName>
        <fullName evidence="5">Transcriptional regulator</fullName>
    </submittedName>
</protein>
<name>A0A1B2HSX7_9PSEU</name>